<dbReference type="GO" id="GO:0006364">
    <property type="term" value="P:rRNA processing"/>
    <property type="evidence" value="ECO:0007669"/>
    <property type="project" value="UniProtKB-UniRule"/>
</dbReference>
<comment type="domain">
    <text evidence="5">The PRC barrel domain binds ribosomal protein uS19.</text>
</comment>
<comment type="function">
    <text evidence="5">An accessory protein needed during the final step in the assembly of 30S ribosomal subunit, possibly for assembly of the head region. Essential for efficient processing of 16S rRNA. May be needed both before and after RbfA during the maturation of 16S rRNA. It has affinity for free ribosomal 30S subunits but not for 70S ribosomes.</text>
</comment>
<dbReference type="GO" id="GO:0042274">
    <property type="term" value="P:ribosomal small subunit biogenesis"/>
    <property type="evidence" value="ECO:0007669"/>
    <property type="project" value="UniProtKB-UniRule"/>
</dbReference>
<reference evidence="8" key="1">
    <citation type="submission" date="2022-11" db="EMBL/GenBank/DDBJ databases">
        <title>Larsenimonas rhizosphaerae sp. nov., isolated from a tidal mudflat.</title>
        <authorList>
            <person name="Lee S.D."/>
            <person name="Kim I.S."/>
        </authorList>
    </citation>
    <scope>NUCLEOTIDE SEQUENCE</scope>
    <source>
        <strain evidence="8">GH2-1</strain>
    </source>
</reference>
<keyword evidence="2 5" id="KW-0690">Ribosome biogenesis</keyword>
<dbReference type="NCBIfam" id="TIGR02273">
    <property type="entry name" value="16S_RimM"/>
    <property type="match status" value="1"/>
</dbReference>
<dbReference type="InterPro" id="IPR056792">
    <property type="entry name" value="PRC_RimM"/>
</dbReference>
<dbReference type="PANTHER" id="PTHR33692:SF1">
    <property type="entry name" value="RIBOSOME MATURATION FACTOR RIMM"/>
    <property type="match status" value="1"/>
</dbReference>
<keyword evidence="3 5" id="KW-0698">rRNA processing</keyword>
<dbReference type="Proteomes" id="UP001165678">
    <property type="component" value="Unassembled WGS sequence"/>
</dbReference>
<dbReference type="InterPro" id="IPR011961">
    <property type="entry name" value="RimM"/>
</dbReference>
<protein>
    <recommendedName>
        <fullName evidence="5">Ribosome maturation factor RimM</fullName>
    </recommendedName>
</protein>
<feature type="domain" description="Ribosome maturation factor RimM PRC barrel" evidence="7">
    <location>
        <begin position="107"/>
        <end position="176"/>
    </location>
</feature>
<keyword evidence="1 5" id="KW-0963">Cytoplasm</keyword>
<dbReference type="Gene3D" id="2.30.30.240">
    <property type="entry name" value="PRC-barrel domain"/>
    <property type="match status" value="1"/>
</dbReference>
<dbReference type="Pfam" id="PF24986">
    <property type="entry name" value="PRC_RimM"/>
    <property type="match status" value="1"/>
</dbReference>
<dbReference type="RefSeq" id="WP_265896637.1">
    <property type="nucleotide sequence ID" value="NZ_JAMLJK010000003.1"/>
</dbReference>
<evidence type="ECO:0000256" key="2">
    <source>
        <dbReference type="ARBA" id="ARBA00022517"/>
    </source>
</evidence>
<accession>A0AA42CUV0</accession>
<evidence type="ECO:0000256" key="5">
    <source>
        <dbReference type="HAMAP-Rule" id="MF_00014"/>
    </source>
</evidence>
<comment type="caution">
    <text evidence="8">The sequence shown here is derived from an EMBL/GenBank/DDBJ whole genome shotgun (WGS) entry which is preliminary data.</text>
</comment>
<evidence type="ECO:0000313" key="9">
    <source>
        <dbReference type="Proteomes" id="UP001165678"/>
    </source>
</evidence>
<dbReference type="AlphaFoldDB" id="A0AA42CUV0"/>
<dbReference type="InterPro" id="IPR002676">
    <property type="entry name" value="RimM_N"/>
</dbReference>
<evidence type="ECO:0000313" key="8">
    <source>
        <dbReference type="EMBL" id="MCX2525037.1"/>
    </source>
</evidence>
<dbReference type="InterPro" id="IPR036976">
    <property type="entry name" value="RimM_N_sf"/>
</dbReference>
<dbReference type="HAMAP" id="MF_00014">
    <property type="entry name" value="Ribosome_mat_RimM"/>
    <property type="match status" value="1"/>
</dbReference>
<name>A0AA42CUV0_9GAMM</name>
<evidence type="ECO:0000259" key="6">
    <source>
        <dbReference type="Pfam" id="PF01782"/>
    </source>
</evidence>
<evidence type="ECO:0000256" key="1">
    <source>
        <dbReference type="ARBA" id="ARBA00022490"/>
    </source>
</evidence>
<comment type="similarity">
    <text evidence="5">Belongs to the RimM family.</text>
</comment>
<dbReference type="EMBL" id="JAPIVE010000003">
    <property type="protein sequence ID" value="MCX2525037.1"/>
    <property type="molecule type" value="Genomic_DNA"/>
</dbReference>
<dbReference type="GO" id="GO:0005840">
    <property type="term" value="C:ribosome"/>
    <property type="evidence" value="ECO:0007669"/>
    <property type="project" value="InterPro"/>
</dbReference>
<evidence type="ECO:0000256" key="3">
    <source>
        <dbReference type="ARBA" id="ARBA00022552"/>
    </source>
</evidence>
<dbReference type="PANTHER" id="PTHR33692">
    <property type="entry name" value="RIBOSOME MATURATION FACTOR RIMM"/>
    <property type="match status" value="1"/>
</dbReference>
<dbReference type="SUPFAM" id="SSF50447">
    <property type="entry name" value="Translation proteins"/>
    <property type="match status" value="1"/>
</dbReference>
<gene>
    <name evidence="5 8" type="primary">rimM</name>
    <name evidence="8" type="ORF">OQ287_12360</name>
</gene>
<dbReference type="InterPro" id="IPR009000">
    <property type="entry name" value="Transl_B-barrel_sf"/>
</dbReference>
<dbReference type="InterPro" id="IPR011033">
    <property type="entry name" value="PRC_barrel-like_sf"/>
</dbReference>
<keyword evidence="4 5" id="KW-0143">Chaperone</keyword>
<dbReference type="Gene3D" id="2.40.30.60">
    <property type="entry name" value="RimM"/>
    <property type="match status" value="1"/>
</dbReference>
<evidence type="ECO:0000256" key="4">
    <source>
        <dbReference type="ARBA" id="ARBA00023186"/>
    </source>
</evidence>
<feature type="domain" description="RimM N-terminal" evidence="6">
    <location>
        <begin position="15"/>
        <end position="95"/>
    </location>
</feature>
<keyword evidence="9" id="KW-1185">Reference proteome</keyword>
<organism evidence="8 9">
    <name type="scientific">Larsenimonas rhizosphaerae</name>
    <dbReference type="NCBI Taxonomy" id="2944682"/>
    <lineage>
        <taxon>Bacteria</taxon>
        <taxon>Pseudomonadati</taxon>
        <taxon>Pseudomonadota</taxon>
        <taxon>Gammaproteobacteria</taxon>
        <taxon>Oceanospirillales</taxon>
        <taxon>Halomonadaceae</taxon>
        <taxon>Larsenimonas</taxon>
    </lineage>
</organism>
<dbReference type="SUPFAM" id="SSF50346">
    <property type="entry name" value="PRC-barrel domain"/>
    <property type="match status" value="1"/>
</dbReference>
<dbReference type="GO" id="GO:0043022">
    <property type="term" value="F:ribosome binding"/>
    <property type="evidence" value="ECO:0007669"/>
    <property type="project" value="InterPro"/>
</dbReference>
<evidence type="ECO:0000259" key="7">
    <source>
        <dbReference type="Pfam" id="PF24986"/>
    </source>
</evidence>
<proteinExistence type="inferred from homology"/>
<dbReference type="Pfam" id="PF01782">
    <property type="entry name" value="RimM"/>
    <property type="match status" value="1"/>
</dbReference>
<comment type="subunit">
    <text evidence="5">Binds ribosomal protein uS19.</text>
</comment>
<dbReference type="GO" id="GO:0005737">
    <property type="term" value="C:cytoplasm"/>
    <property type="evidence" value="ECO:0007669"/>
    <property type="project" value="UniProtKB-SubCell"/>
</dbReference>
<comment type="subcellular location">
    <subcellularLocation>
        <location evidence="5">Cytoplasm</location>
    </subcellularLocation>
</comment>
<sequence>MTSRTRPSTQDSVLLGALTSPHGVKGGLKVYSYTNPIEGIFGYPEWLVVTQGQTRTMRVLQGRPQGKGLVVFLEGVDSRDDAEALAGAEIRLPTEQLAPLNANELYWYQLEGLRVVTVDGQTLGRIDHLFETGANDVMVVKGSDDSIDRRERLLPYISNVVTDVDLDRGELTVDWDPEF</sequence>